<organism evidence="1">
    <name type="scientific">Ensete ventricosum</name>
    <name type="common">Abyssinian banana</name>
    <name type="synonym">Musa ensete</name>
    <dbReference type="NCBI Taxonomy" id="4639"/>
    <lineage>
        <taxon>Eukaryota</taxon>
        <taxon>Viridiplantae</taxon>
        <taxon>Streptophyta</taxon>
        <taxon>Embryophyta</taxon>
        <taxon>Tracheophyta</taxon>
        <taxon>Spermatophyta</taxon>
        <taxon>Magnoliopsida</taxon>
        <taxon>Liliopsida</taxon>
        <taxon>Zingiberales</taxon>
        <taxon>Musaceae</taxon>
        <taxon>Ensete</taxon>
    </lineage>
</organism>
<dbReference type="Proteomes" id="UP000290560">
    <property type="component" value="Unassembled WGS sequence"/>
</dbReference>
<accession>A0A445MJE8</accession>
<protein>
    <submittedName>
        <fullName evidence="1">Uncharacterized protein</fullName>
    </submittedName>
</protein>
<gene>
    <name evidence="1" type="ORF">BHM03_00035462</name>
</gene>
<dbReference type="AlphaFoldDB" id="A0A445MJE8"/>
<dbReference type="EMBL" id="KV876202">
    <property type="protein sequence ID" value="RZR74333.1"/>
    <property type="molecule type" value="Genomic_DNA"/>
</dbReference>
<evidence type="ECO:0000313" key="1">
    <source>
        <dbReference type="EMBL" id="RZR74333.1"/>
    </source>
</evidence>
<name>A0A445MJE8_ENSVE</name>
<sequence length="101" mass="11659">MMWWKPRRKFARRFTEGIGKLAGNMSGDRQKKTIGLTARIPEATRLGGTKCKGLVFTKKRSVVDADMPQERGLGSGRRPLVPNHYKSCEFFPFFYCLRILY</sequence>
<proteinExistence type="predicted"/>
<reference evidence="1" key="1">
    <citation type="journal article" date="2018" name="Data Brief">
        <title>Genome sequence data from 17 accessions of Ensete ventricosum, a staple food crop for millions in Ethiopia.</title>
        <authorList>
            <person name="Yemataw Z."/>
            <person name="Muzemil S."/>
            <person name="Ambachew D."/>
            <person name="Tripathi L."/>
            <person name="Tesfaye K."/>
            <person name="Chala A."/>
            <person name="Farbos A."/>
            <person name="O'Neill P."/>
            <person name="Moore K."/>
            <person name="Grant M."/>
            <person name="Studholme D.J."/>
        </authorList>
    </citation>
    <scope>NUCLEOTIDE SEQUENCE [LARGE SCALE GENOMIC DNA]</scope>
    <source>
        <tissue evidence="1">Leaf</tissue>
    </source>
</reference>